<reference evidence="1 2" key="1">
    <citation type="journal article" date="2016" name="Nat. Commun.">
        <title>Extremotolerant tardigrade genome and improved radiotolerance of human cultured cells by tardigrade-unique protein.</title>
        <authorList>
            <person name="Hashimoto T."/>
            <person name="Horikawa D.D."/>
            <person name="Saito Y."/>
            <person name="Kuwahara H."/>
            <person name="Kozuka-Hata H."/>
            <person name="Shin-I T."/>
            <person name="Minakuchi Y."/>
            <person name="Ohishi K."/>
            <person name="Motoyama A."/>
            <person name="Aizu T."/>
            <person name="Enomoto A."/>
            <person name="Kondo K."/>
            <person name="Tanaka S."/>
            <person name="Hara Y."/>
            <person name="Koshikawa S."/>
            <person name="Sagara H."/>
            <person name="Miura T."/>
            <person name="Yokobori S."/>
            <person name="Miyagawa K."/>
            <person name="Suzuki Y."/>
            <person name="Kubo T."/>
            <person name="Oyama M."/>
            <person name="Kohara Y."/>
            <person name="Fujiyama A."/>
            <person name="Arakawa K."/>
            <person name="Katayama T."/>
            <person name="Toyoda A."/>
            <person name="Kunieda T."/>
        </authorList>
    </citation>
    <scope>NUCLEOTIDE SEQUENCE [LARGE SCALE GENOMIC DNA]</scope>
    <source>
        <strain evidence="1 2">YOKOZUNA-1</strain>
    </source>
</reference>
<dbReference type="Proteomes" id="UP000186922">
    <property type="component" value="Unassembled WGS sequence"/>
</dbReference>
<dbReference type="EMBL" id="BDGG01000002">
    <property type="protein sequence ID" value="GAU93852.1"/>
    <property type="molecule type" value="Genomic_DNA"/>
</dbReference>
<evidence type="ECO:0000313" key="2">
    <source>
        <dbReference type="Proteomes" id="UP000186922"/>
    </source>
</evidence>
<name>A0A1D1V1L9_RAMVA</name>
<dbReference type="AlphaFoldDB" id="A0A1D1V1L9"/>
<proteinExistence type="predicted"/>
<accession>A0A1D1V1L9</accession>
<comment type="caution">
    <text evidence="1">The sequence shown here is derived from an EMBL/GenBank/DDBJ whole genome shotgun (WGS) entry which is preliminary data.</text>
</comment>
<gene>
    <name evidence="1" type="primary">RvY_05723-1</name>
    <name evidence="1" type="synonym">RvY_05723.1</name>
    <name evidence="1" type="ORF">RvY_05723</name>
</gene>
<evidence type="ECO:0000313" key="1">
    <source>
        <dbReference type="EMBL" id="GAU93852.1"/>
    </source>
</evidence>
<organism evidence="1 2">
    <name type="scientific">Ramazzottius varieornatus</name>
    <name type="common">Water bear</name>
    <name type="synonym">Tardigrade</name>
    <dbReference type="NCBI Taxonomy" id="947166"/>
    <lineage>
        <taxon>Eukaryota</taxon>
        <taxon>Metazoa</taxon>
        <taxon>Ecdysozoa</taxon>
        <taxon>Tardigrada</taxon>
        <taxon>Eutardigrada</taxon>
        <taxon>Parachela</taxon>
        <taxon>Hypsibioidea</taxon>
        <taxon>Ramazzottiidae</taxon>
        <taxon>Ramazzottius</taxon>
    </lineage>
</organism>
<keyword evidence="2" id="KW-1185">Reference proteome</keyword>
<sequence length="47" mass="5110">MNIVHYGTASNILHQLDVKADPNCQPIFNKPLGRSQNPDCASGPCDE</sequence>
<protein>
    <submittedName>
        <fullName evidence="1">Uncharacterized protein</fullName>
    </submittedName>
</protein>